<dbReference type="Pfam" id="PF05099">
    <property type="entry name" value="TerB"/>
    <property type="match status" value="1"/>
</dbReference>
<name>A0A1Q9ALI9_9HYPH</name>
<dbReference type="InterPro" id="IPR029024">
    <property type="entry name" value="TerB-like"/>
</dbReference>
<dbReference type="STRING" id="1672749.BJF92_20535"/>
<comment type="caution">
    <text evidence="3">The sequence shown here is derived from an EMBL/GenBank/DDBJ whole genome shotgun (WGS) entry which is preliminary data.</text>
</comment>
<dbReference type="InterPro" id="IPR007791">
    <property type="entry name" value="DjlA_N"/>
</dbReference>
<organism evidence="3 5">
    <name type="scientific">Xaviernesmea rhizosphaerae</name>
    <dbReference type="NCBI Taxonomy" id="1672749"/>
    <lineage>
        <taxon>Bacteria</taxon>
        <taxon>Pseudomonadati</taxon>
        <taxon>Pseudomonadota</taxon>
        <taxon>Alphaproteobacteria</taxon>
        <taxon>Hyphomicrobiales</taxon>
        <taxon>Rhizobiaceae</taxon>
        <taxon>Rhizobium/Agrobacterium group</taxon>
        <taxon>Xaviernesmea</taxon>
    </lineage>
</organism>
<accession>A0A1Q9ALI9</accession>
<feature type="region of interest" description="Disordered" evidence="1">
    <location>
        <begin position="143"/>
        <end position="162"/>
    </location>
</feature>
<dbReference type="RefSeq" id="WP_075634259.1">
    <property type="nucleotide sequence ID" value="NZ_MKIO01000024.1"/>
</dbReference>
<gene>
    <name evidence="3" type="ORF">BJF92_20535</name>
    <name evidence="4" type="ORF">BTR14_08625</name>
</gene>
<evidence type="ECO:0000313" key="4">
    <source>
        <dbReference type="EMBL" id="OQP86984.1"/>
    </source>
</evidence>
<feature type="compositionally biased region" description="Basic and acidic residues" evidence="1">
    <location>
        <begin position="143"/>
        <end position="155"/>
    </location>
</feature>
<dbReference type="Proteomes" id="UP000186143">
    <property type="component" value="Unassembled WGS sequence"/>
</dbReference>
<feature type="domain" description="Co-chaperone DjlA N-terminal" evidence="2">
    <location>
        <begin position="28"/>
        <end position="143"/>
    </location>
</feature>
<dbReference type="EMBL" id="MSPX01000005">
    <property type="protein sequence ID" value="OQP86984.1"/>
    <property type="molecule type" value="Genomic_DNA"/>
</dbReference>
<dbReference type="EMBL" id="MKIO01000024">
    <property type="protein sequence ID" value="OLP56181.1"/>
    <property type="molecule type" value="Genomic_DNA"/>
</dbReference>
<dbReference type="OrthoDB" id="5402150at2"/>
<evidence type="ECO:0000259" key="2">
    <source>
        <dbReference type="Pfam" id="PF05099"/>
    </source>
</evidence>
<protein>
    <recommendedName>
        <fullName evidence="2">Co-chaperone DjlA N-terminal domain-containing protein</fullName>
    </recommendedName>
</protein>
<sequence length="162" mass="18154">MFERLRHFIDSLTGPAAPGPLLSEDYRVAIIALCLQVMEADGIVSAAEQAVMRQKVMEAYQLDAPTFEALLAAGESAESVAIDYFRFTSEIKRHLDEDQCVALIGMLWEIVYADGSRSEMEDHVIWRVADLLGVSGRDRIMKRQEAARTHEHAEDDSSLVQQ</sequence>
<evidence type="ECO:0000313" key="6">
    <source>
        <dbReference type="Proteomes" id="UP000192652"/>
    </source>
</evidence>
<dbReference type="Proteomes" id="UP000192652">
    <property type="component" value="Unassembled WGS sequence"/>
</dbReference>
<reference evidence="4 6" key="3">
    <citation type="journal article" date="2017" name="Antonie Van Leeuwenhoek">
        <title>Rhizobium rhizosphaerae sp. nov., a novel species isolated from rice rhizosphere.</title>
        <authorList>
            <person name="Zhao J.J."/>
            <person name="Zhang J."/>
            <person name="Zhang R.J."/>
            <person name="Zhang C.W."/>
            <person name="Yin H.Q."/>
            <person name="Zhang X.X."/>
        </authorList>
    </citation>
    <scope>NUCLEOTIDE SEQUENCE [LARGE SCALE GENOMIC DNA]</scope>
    <source>
        <strain evidence="4 6">RD15</strain>
    </source>
</reference>
<dbReference type="Gene3D" id="1.10.3680.10">
    <property type="entry name" value="TerB-like"/>
    <property type="match status" value="1"/>
</dbReference>
<reference evidence="3 5" key="1">
    <citation type="submission" date="2016-09" db="EMBL/GenBank/DDBJ databases">
        <title>Rhizobium sp. nov., a novel species isolated from the rice rhizosphere.</title>
        <authorList>
            <person name="Zhao J."/>
            <person name="Zhang X."/>
        </authorList>
    </citation>
    <scope>NUCLEOTIDE SEQUENCE [LARGE SCALE GENOMIC DNA]</scope>
    <source>
        <strain evidence="3 5">MH17</strain>
    </source>
</reference>
<keyword evidence="6" id="KW-1185">Reference proteome</keyword>
<dbReference type="CDD" id="cd07313">
    <property type="entry name" value="terB_like_2"/>
    <property type="match status" value="1"/>
</dbReference>
<dbReference type="SUPFAM" id="SSF158682">
    <property type="entry name" value="TerB-like"/>
    <property type="match status" value="1"/>
</dbReference>
<proteinExistence type="predicted"/>
<dbReference type="AlphaFoldDB" id="A0A1Q9ALI9"/>
<evidence type="ECO:0000256" key="1">
    <source>
        <dbReference type="SAM" id="MobiDB-lite"/>
    </source>
</evidence>
<evidence type="ECO:0000313" key="5">
    <source>
        <dbReference type="Proteomes" id="UP000186143"/>
    </source>
</evidence>
<reference evidence="4" key="2">
    <citation type="submission" date="2016-12" db="EMBL/GenBank/DDBJ databases">
        <authorList>
            <person name="Zhang X."/>
            <person name="Zhao J."/>
        </authorList>
    </citation>
    <scope>NUCLEOTIDE SEQUENCE</scope>
    <source>
        <strain evidence="4">RD15</strain>
    </source>
</reference>
<evidence type="ECO:0000313" key="3">
    <source>
        <dbReference type="EMBL" id="OLP56181.1"/>
    </source>
</evidence>